<gene>
    <name evidence="1" type="ORF">AYBTSS11_LOCUS9112</name>
</gene>
<reference evidence="1" key="1">
    <citation type="submission" date="2023-10" db="EMBL/GenBank/DDBJ databases">
        <authorList>
            <person name="Domelevo Entfellner J.-B."/>
        </authorList>
    </citation>
    <scope>NUCLEOTIDE SEQUENCE</scope>
</reference>
<feature type="non-terminal residue" evidence="1">
    <location>
        <position position="1"/>
    </location>
</feature>
<sequence length="93" mass="10679">VIISKMTSQPILDKHLKLGLLHMYSLTCISNGPNSHIHTSITTLKNKSLPAPKKVSNLFWELAQEVAQKENLISLSFIFFTQLWREQYNVQVQ</sequence>
<dbReference type="Proteomes" id="UP001189624">
    <property type="component" value="Chromosome 3"/>
</dbReference>
<evidence type="ECO:0000313" key="1">
    <source>
        <dbReference type="EMBL" id="CAJ1939407.1"/>
    </source>
</evidence>
<dbReference type="Gramene" id="rna-AYBTSS11_LOCUS9112">
    <property type="protein sequence ID" value="CAJ1939407.1"/>
    <property type="gene ID" value="gene-AYBTSS11_LOCUS9112"/>
</dbReference>
<dbReference type="EMBL" id="OY731400">
    <property type="protein sequence ID" value="CAJ1939407.1"/>
    <property type="molecule type" value="Genomic_DNA"/>
</dbReference>
<organism evidence="1 2">
    <name type="scientific">Sphenostylis stenocarpa</name>
    <dbReference type="NCBI Taxonomy" id="92480"/>
    <lineage>
        <taxon>Eukaryota</taxon>
        <taxon>Viridiplantae</taxon>
        <taxon>Streptophyta</taxon>
        <taxon>Embryophyta</taxon>
        <taxon>Tracheophyta</taxon>
        <taxon>Spermatophyta</taxon>
        <taxon>Magnoliopsida</taxon>
        <taxon>eudicotyledons</taxon>
        <taxon>Gunneridae</taxon>
        <taxon>Pentapetalae</taxon>
        <taxon>rosids</taxon>
        <taxon>fabids</taxon>
        <taxon>Fabales</taxon>
        <taxon>Fabaceae</taxon>
        <taxon>Papilionoideae</taxon>
        <taxon>50 kb inversion clade</taxon>
        <taxon>NPAAA clade</taxon>
        <taxon>indigoferoid/millettioid clade</taxon>
        <taxon>Phaseoleae</taxon>
        <taxon>Sphenostylis</taxon>
    </lineage>
</organism>
<name>A0AA86V7I8_9FABA</name>
<evidence type="ECO:0000313" key="2">
    <source>
        <dbReference type="Proteomes" id="UP001189624"/>
    </source>
</evidence>
<keyword evidence="2" id="KW-1185">Reference proteome</keyword>
<feature type="non-terminal residue" evidence="1">
    <location>
        <position position="93"/>
    </location>
</feature>
<proteinExistence type="predicted"/>
<accession>A0AA86V7I8</accession>
<dbReference type="AlphaFoldDB" id="A0AA86V7I8"/>
<protein>
    <submittedName>
        <fullName evidence="1">Uncharacterized protein</fullName>
    </submittedName>
</protein>